<keyword evidence="1" id="KW-0560">Oxidoreductase</keyword>
<sequence length="305" mass="33909">MQRLDELVGRELISPGHSACAGCGAMIAVRQILLAAPTPLIVVNATGCVEVVTTQIPYTAWNTPYIHVAFENAAAVASGVEAALDVLESKGLGRRHNILVIAGDGGTADIGLQALSGAFERGHRFLYVCYDNEAYMNTGIQRSSLTPLGAWSRTTPKGKLEEKKDLIAIAAAHNIPYAATATIFFWKDLVNKVRKAFTFNGPSFIHVYAPCNRGWYFNPEETIKLSKLAVETRYFPLYEVVEGVYRINYFVANPKPLEEFLRPQGRFQHLLKPENQHLLQMLKEHVNKRWEALVRLSQVSAKPKT</sequence>
<keyword evidence="3" id="KW-0670">Pyruvate</keyword>
<evidence type="ECO:0000259" key="2">
    <source>
        <dbReference type="Pfam" id="PF02775"/>
    </source>
</evidence>
<dbReference type="CDD" id="cd03376">
    <property type="entry name" value="TPP_PFOR_porB_like"/>
    <property type="match status" value="1"/>
</dbReference>
<reference evidence="3" key="1">
    <citation type="journal article" date="2020" name="mSystems">
        <title>Genome- and Community-Level Interaction Insights into Carbon Utilization and Element Cycling Functions of Hydrothermarchaeota in Hydrothermal Sediment.</title>
        <authorList>
            <person name="Zhou Z."/>
            <person name="Liu Y."/>
            <person name="Xu W."/>
            <person name="Pan J."/>
            <person name="Luo Z.H."/>
            <person name="Li M."/>
        </authorList>
    </citation>
    <scope>NUCLEOTIDE SEQUENCE [LARGE SCALE GENOMIC DNA]</scope>
    <source>
        <strain evidence="3">SpSt-1056</strain>
    </source>
</reference>
<dbReference type="GO" id="GO:0044272">
    <property type="term" value="P:sulfur compound biosynthetic process"/>
    <property type="evidence" value="ECO:0007669"/>
    <property type="project" value="UniProtKB-ARBA"/>
</dbReference>
<proteinExistence type="predicted"/>
<dbReference type="InterPro" id="IPR029061">
    <property type="entry name" value="THDP-binding"/>
</dbReference>
<evidence type="ECO:0000256" key="1">
    <source>
        <dbReference type="ARBA" id="ARBA00023002"/>
    </source>
</evidence>
<protein>
    <submittedName>
        <fullName evidence="3">Pyruvate ferredoxin oxidoreductase</fullName>
    </submittedName>
</protein>
<dbReference type="PANTHER" id="PTHR42897:SF2">
    <property type="entry name" value="PYRUVATE SYNTHASE SUBUNIT PORB"/>
    <property type="match status" value="1"/>
</dbReference>
<comment type="caution">
    <text evidence="3">The sequence shown here is derived from an EMBL/GenBank/DDBJ whole genome shotgun (WGS) entry which is preliminary data.</text>
</comment>
<dbReference type="GO" id="GO:0016491">
    <property type="term" value="F:oxidoreductase activity"/>
    <property type="evidence" value="ECO:0007669"/>
    <property type="project" value="UniProtKB-KW"/>
</dbReference>
<dbReference type="Pfam" id="PF02775">
    <property type="entry name" value="TPP_enzyme_C"/>
    <property type="match status" value="1"/>
</dbReference>
<dbReference type="EMBL" id="DRWN01000070">
    <property type="protein sequence ID" value="HHK69190.1"/>
    <property type="molecule type" value="Genomic_DNA"/>
</dbReference>
<feature type="domain" description="Thiamine pyrophosphate enzyme TPP-binding" evidence="2">
    <location>
        <begin position="46"/>
        <end position="207"/>
    </location>
</feature>
<dbReference type="InterPro" id="IPR011766">
    <property type="entry name" value="TPP_enzyme_TPP-bd"/>
</dbReference>
<dbReference type="AlphaFoldDB" id="A0A7C5QB22"/>
<dbReference type="GO" id="GO:0030976">
    <property type="term" value="F:thiamine pyrophosphate binding"/>
    <property type="evidence" value="ECO:0007669"/>
    <property type="project" value="InterPro"/>
</dbReference>
<name>A0A7C5QB22_CALS0</name>
<accession>A0A7C5QB22</accession>
<organism evidence="3">
    <name type="scientific">Caldiarchaeum subterraneum</name>
    <dbReference type="NCBI Taxonomy" id="311458"/>
    <lineage>
        <taxon>Archaea</taxon>
        <taxon>Nitrososphaerota</taxon>
        <taxon>Candidatus Caldarchaeales</taxon>
        <taxon>Candidatus Caldarchaeaceae</taxon>
        <taxon>Candidatus Caldarchaeum</taxon>
    </lineage>
</organism>
<dbReference type="Gene3D" id="3.40.50.970">
    <property type="match status" value="2"/>
</dbReference>
<dbReference type="SUPFAM" id="SSF52518">
    <property type="entry name" value="Thiamin diphosphate-binding fold (THDP-binding)"/>
    <property type="match status" value="1"/>
</dbReference>
<dbReference type="PANTHER" id="PTHR42897">
    <property type="entry name" value="PYRUVATE SYNTHASE SUBUNIT PORB"/>
    <property type="match status" value="1"/>
</dbReference>
<gene>
    <name evidence="3" type="ORF">ENM11_08630</name>
</gene>
<evidence type="ECO:0000313" key="3">
    <source>
        <dbReference type="EMBL" id="HHK69190.1"/>
    </source>
</evidence>
<dbReference type="GO" id="GO:0006082">
    <property type="term" value="P:organic acid metabolic process"/>
    <property type="evidence" value="ECO:0007669"/>
    <property type="project" value="UniProtKB-ARBA"/>
</dbReference>
<dbReference type="InterPro" id="IPR051479">
    <property type="entry name" value="PorB-like"/>
</dbReference>